<organism evidence="1 2">
    <name type="scientific">Diploscapter pachys</name>
    <dbReference type="NCBI Taxonomy" id="2018661"/>
    <lineage>
        <taxon>Eukaryota</taxon>
        <taxon>Metazoa</taxon>
        <taxon>Ecdysozoa</taxon>
        <taxon>Nematoda</taxon>
        <taxon>Chromadorea</taxon>
        <taxon>Rhabditida</taxon>
        <taxon>Rhabditina</taxon>
        <taxon>Rhabditomorpha</taxon>
        <taxon>Rhabditoidea</taxon>
        <taxon>Rhabditidae</taxon>
        <taxon>Diploscapter</taxon>
    </lineage>
</organism>
<comment type="caution">
    <text evidence="1">The sequence shown here is derived from an EMBL/GenBank/DDBJ whole genome shotgun (WGS) entry which is preliminary data.</text>
</comment>
<proteinExistence type="predicted"/>
<accession>A0A2A2L2C9</accession>
<dbReference type="AlphaFoldDB" id="A0A2A2L2C9"/>
<protein>
    <submittedName>
        <fullName evidence="1">Uncharacterized protein</fullName>
    </submittedName>
</protein>
<name>A0A2A2L2C9_9BILA</name>
<sequence length="199" mass="22870">MLETLKEVATRQQEDSETSEIPGLAFLAMAGREIQELLRKLLHQLENTESLRELIMPKESMNIEEPPPITEEPPPPEPTTRFIPKIIPVSKPVPVSRKATPFTLPYTRPNIPTQPPTIYNSLCHYYYTQTYTARHSVHDNDRISHYPIYDSNKAEDNDDKPIRYQHSSIHSDDNFTKKQAHIHASNLADLPSDLHSDLH</sequence>
<gene>
    <name evidence="1" type="ORF">WR25_23601</name>
</gene>
<dbReference type="Proteomes" id="UP000218231">
    <property type="component" value="Unassembled WGS sequence"/>
</dbReference>
<evidence type="ECO:0000313" key="1">
    <source>
        <dbReference type="EMBL" id="PAV80436.1"/>
    </source>
</evidence>
<reference evidence="1 2" key="1">
    <citation type="journal article" date="2017" name="Curr. Biol.">
        <title>Genome architecture and evolution of a unichromosomal asexual nematode.</title>
        <authorList>
            <person name="Fradin H."/>
            <person name="Zegar C."/>
            <person name="Gutwein M."/>
            <person name="Lucas J."/>
            <person name="Kovtun M."/>
            <person name="Corcoran D."/>
            <person name="Baugh L.R."/>
            <person name="Kiontke K."/>
            <person name="Gunsalus K."/>
            <person name="Fitch D.H."/>
            <person name="Piano F."/>
        </authorList>
    </citation>
    <scope>NUCLEOTIDE SEQUENCE [LARGE SCALE GENOMIC DNA]</scope>
    <source>
        <strain evidence="1">PF1309</strain>
    </source>
</reference>
<keyword evidence="2" id="KW-1185">Reference proteome</keyword>
<evidence type="ECO:0000313" key="2">
    <source>
        <dbReference type="Proteomes" id="UP000218231"/>
    </source>
</evidence>
<dbReference type="EMBL" id="LIAE01007273">
    <property type="protein sequence ID" value="PAV80436.1"/>
    <property type="molecule type" value="Genomic_DNA"/>
</dbReference>